<evidence type="ECO:0000256" key="2">
    <source>
        <dbReference type="SAM" id="SignalP"/>
    </source>
</evidence>
<dbReference type="Proteomes" id="UP000494106">
    <property type="component" value="Unassembled WGS sequence"/>
</dbReference>
<evidence type="ECO:0000313" key="3">
    <source>
        <dbReference type="EMBL" id="CAB3227327.1"/>
    </source>
</evidence>
<feature type="signal peptide" evidence="2">
    <location>
        <begin position="1"/>
        <end position="18"/>
    </location>
</feature>
<gene>
    <name evidence="3" type="ORF">APLA_LOCUS3282</name>
</gene>
<evidence type="ECO:0000256" key="1">
    <source>
        <dbReference type="SAM" id="MobiDB-lite"/>
    </source>
</evidence>
<evidence type="ECO:0000313" key="4">
    <source>
        <dbReference type="Proteomes" id="UP000494106"/>
    </source>
</evidence>
<name>A0A8S0Z3N8_ARCPL</name>
<keyword evidence="4" id="KW-1185">Reference proteome</keyword>
<proteinExistence type="predicted"/>
<dbReference type="AlphaFoldDB" id="A0A8S0Z3N8"/>
<keyword evidence="2" id="KW-0732">Signal</keyword>
<protein>
    <submittedName>
        <fullName evidence="3">Uncharacterized protein</fullName>
    </submittedName>
</protein>
<sequence>MFSFPLITLFAYPMGITPSDPGGTMPPGSGGSFIKVLENLPYAEKTNNDDVSDNDQNYQPEVDNRNRTFHRKSTSDSSSDDDPPSPEVAPLSVLSASSMRATSRVRRGRSSRASDVDHGYEQCHQVHAMEYKINGQVLLLIQK</sequence>
<organism evidence="3 4">
    <name type="scientific">Arctia plantaginis</name>
    <name type="common">Wood tiger moth</name>
    <name type="synonym">Phalaena plantaginis</name>
    <dbReference type="NCBI Taxonomy" id="874455"/>
    <lineage>
        <taxon>Eukaryota</taxon>
        <taxon>Metazoa</taxon>
        <taxon>Ecdysozoa</taxon>
        <taxon>Arthropoda</taxon>
        <taxon>Hexapoda</taxon>
        <taxon>Insecta</taxon>
        <taxon>Pterygota</taxon>
        <taxon>Neoptera</taxon>
        <taxon>Endopterygota</taxon>
        <taxon>Lepidoptera</taxon>
        <taxon>Glossata</taxon>
        <taxon>Ditrysia</taxon>
        <taxon>Noctuoidea</taxon>
        <taxon>Erebidae</taxon>
        <taxon>Arctiinae</taxon>
        <taxon>Arctia</taxon>
    </lineage>
</organism>
<dbReference type="EMBL" id="CADEBC010000235">
    <property type="protein sequence ID" value="CAB3227327.1"/>
    <property type="molecule type" value="Genomic_DNA"/>
</dbReference>
<reference evidence="3 4" key="1">
    <citation type="submission" date="2020-04" db="EMBL/GenBank/DDBJ databases">
        <authorList>
            <person name="Wallbank WR R."/>
            <person name="Pardo Diaz C."/>
            <person name="Kozak K."/>
            <person name="Martin S."/>
            <person name="Jiggins C."/>
            <person name="Moest M."/>
            <person name="Warren A I."/>
            <person name="Byers J.R.P. K."/>
            <person name="Montejo-Kovacevich G."/>
            <person name="Yen C E."/>
        </authorList>
    </citation>
    <scope>NUCLEOTIDE SEQUENCE [LARGE SCALE GENOMIC DNA]</scope>
</reference>
<accession>A0A8S0Z3N8</accession>
<feature type="chain" id="PRO_5035827257" evidence="2">
    <location>
        <begin position="19"/>
        <end position="143"/>
    </location>
</feature>
<feature type="region of interest" description="Disordered" evidence="1">
    <location>
        <begin position="44"/>
        <end position="116"/>
    </location>
</feature>
<comment type="caution">
    <text evidence="3">The sequence shown here is derived from an EMBL/GenBank/DDBJ whole genome shotgun (WGS) entry which is preliminary data.</text>
</comment>